<keyword evidence="1" id="KW-1185">Reference proteome</keyword>
<dbReference type="Proteomes" id="UP000887566">
    <property type="component" value="Unplaced"/>
</dbReference>
<protein>
    <submittedName>
        <fullName evidence="2">Uncharacterized protein</fullName>
    </submittedName>
</protein>
<accession>A0A914WGD0</accession>
<organism evidence="1 2">
    <name type="scientific">Plectus sambesii</name>
    <dbReference type="NCBI Taxonomy" id="2011161"/>
    <lineage>
        <taxon>Eukaryota</taxon>
        <taxon>Metazoa</taxon>
        <taxon>Ecdysozoa</taxon>
        <taxon>Nematoda</taxon>
        <taxon>Chromadorea</taxon>
        <taxon>Plectida</taxon>
        <taxon>Plectina</taxon>
        <taxon>Plectoidea</taxon>
        <taxon>Plectidae</taxon>
        <taxon>Plectus</taxon>
    </lineage>
</organism>
<name>A0A914WGD0_9BILA</name>
<dbReference type="WBParaSite" id="PSAMB.scaffold3960size16241.g23012.t1">
    <property type="protein sequence ID" value="PSAMB.scaffold3960size16241.g23012.t1"/>
    <property type="gene ID" value="PSAMB.scaffold3960size16241.g23012"/>
</dbReference>
<dbReference type="AlphaFoldDB" id="A0A914WGD0"/>
<evidence type="ECO:0000313" key="1">
    <source>
        <dbReference type="Proteomes" id="UP000887566"/>
    </source>
</evidence>
<proteinExistence type="predicted"/>
<evidence type="ECO:0000313" key="2">
    <source>
        <dbReference type="WBParaSite" id="PSAMB.scaffold3960size16241.g23012.t1"/>
    </source>
</evidence>
<sequence length="61" mass="7460">MEEAQQKNEFWTLYTTLRRLSGKTKPISDNIRKTDGSFVRSDTERLQRWQEFFQQLLNHQK</sequence>
<reference evidence="2" key="1">
    <citation type="submission" date="2022-11" db="UniProtKB">
        <authorList>
            <consortium name="WormBaseParasite"/>
        </authorList>
    </citation>
    <scope>IDENTIFICATION</scope>
</reference>